<dbReference type="InterPro" id="IPR036105">
    <property type="entry name" value="DiNase_FeMo-co_biosyn_sf"/>
</dbReference>
<dbReference type="Pfam" id="PF02579">
    <property type="entry name" value="Nitro_FeMo-Co"/>
    <property type="match status" value="1"/>
</dbReference>
<dbReference type="AlphaFoldDB" id="A0A645BB88"/>
<reference evidence="2" key="1">
    <citation type="submission" date="2019-08" db="EMBL/GenBank/DDBJ databases">
        <authorList>
            <person name="Kucharzyk K."/>
            <person name="Murdoch R.W."/>
            <person name="Higgins S."/>
            <person name="Loffler F."/>
        </authorList>
    </citation>
    <scope>NUCLEOTIDE SEQUENCE</scope>
</reference>
<proteinExistence type="predicted"/>
<protein>
    <recommendedName>
        <fullName evidence="1">Dinitrogenase iron-molybdenum cofactor biosynthesis domain-containing protein</fullName>
    </recommendedName>
</protein>
<sequence>MRIAVPSHNGDIYKSCANSRQFMIFEVEDERVVSIEKRYSFIKKPEAVADLLYEYNVSVLICNDIGSRTRKAIRDHHIELIPGVIGEVNDAVIRYLSGERIGVPEYMYTCFNDEN</sequence>
<evidence type="ECO:0000313" key="2">
    <source>
        <dbReference type="EMBL" id="MPM62715.1"/>
    </source>
</evidence>
<dbReference type="Gene3D" id="3.30.420.130">
    <property type="entry name" value="Dinitrogenase iron-molybdenum cofactor biosynthesis domain"/>
    <property type="match status" value="1"/>
</dbReference>
<feature type="domain" description="Dinitrogenase iron-molybdenum cofactor biosynthesis" evidence="1">
    <location>
        <begin position="17"/>
        <end position="96"/>
    </location>
</feature>
<accession>A0A645BB88</accession>
<dbReference type="PANTHER" id="PTHR42983">
    <property type="entry name" value="DINITROGENASE IRON-MOLYBDENUM COFACTOR PROTEIN-RELATED"/>
    <property type="match status" value="1"/>
</dbReference>
<comment type="caution">
    <text evidence="2">The sequence shown here is derived from an EMBL/GenBank/DDBJ whole genome shotgun (WGS) entry which is preliminary data.</text>
</comment>
<dbReference type="PANTHER" id="PTHR42983:SF1">
    <property type="entry name" value="IRON-MOLYBDENUM PROTEIN"/>
    <property type="match status" value="1"/>
</dbReference>
<dbReference type="EMBL" id="VSSQ01019010">
    <property type="protein sequence ID" value="MPM62715.1"/>
    <property type="molecule type" value="Genomic_DNA"/>
</dbReference>
<dbReference type="SUPFAM" id="SSF53146">
    <property type="entry name" value="Nitrogenase accessory factor-like"/>
    <property type="match status" value="1"/>
</dbReference>
<name>A0A645BB88_9ZZZZ</name>
<organism evidence="2">
    <name type="scientific">bioreactor metagenome</name>
    <dbReference type="NCBI Taxonomy" id="1076179"/>
    <lineage>
        <taxon>unclassified sequences</taxon>
        <taxon>metagenomes</taxon>
        <taxon>ecological metagenomes</taxon>
    </lineage>
</organism>
<dbReference type="InterPro" id="IPR003731">
    <property type="entry name" value="Di-Nase_FeMo-co_biosynth"/>
</dbReference>
<evidence type="ECO:0000259" key="1">
    <source>
        <dbReference type="Pfam" id="PF02579"/>
    </source>
</evidence>
<gene>
    <name evidence="2" type="ORF">SDC9_109592</name>
</gene>